<evidence type="ECO:0000313" key="3">
    <source>
        <dbReference type="Proteomes" id="UP001470230"/>
    </source>
</evidence>
<name>A0ABR2GJ89_9EUKA</name>
<dbReference type="Proteomes" id="UP001470230">
    <property type="component" value="Unassembled WGS sequence"/>
</dbReference>
<evidence type="ECO:0000313" key="2">
    <source>
        <dbReference type="EMBL" id="KAK8863945.1"/>
    </source>
</evidence>
<gene>
    <name evidence="2" type="ORF">M9Y10_011638</name>
    <name evidence="1" type="ORF">M9Y10_037486</name>
</gene>
<accession>A0ABR2GJ89</accession>
<reference evidence="1 3" key="1">
    <citation type="submission" date="2024-04" db="EMBL/GenBank/DDBJ databases">
        <title>Tritrichomonas musculus Genome.</title>
        <authorList>
            <person name="Alves-Ferreira E."/>
            <person name="Grigg M."/>
            <person name="Lorenzi H."/>
            <person name="Galac M."/>
        </authorList>
    </citation>
    <scope>NUCLEOTIDE SEQUENCE [LARGE SCALE GENOMIC DNA]</scope>
    <source>
        <strain evidence="1 3">EAF2021</strain>
    </source>
</reference>
<dbReference type="EMBL" id="JAPFFF010000017">
    <property type="protein sequence ID" value="KAK8863945.1"/>
    <property type="molecule type" value="Genomic_DNA"/>
</dbReference>
<proteinExistence type="predicted"/>
<organism evidence="1 3">
    <name type="scientific">Tritrichomonas musculus</name>
    <dbReference type="NCBI Taxonomy" id="1915356"/>
    <lineage>
        <taxon>Eukaryota</taxon>
        <taxon>Metamonada</taxon>
        <taxon>Parabasalia</taxon>
        <taxon>Tritrichomonadida</taxon>
        <taxon>Tritrichomonadidae</taxon>
        <taxon>Tritrichomonas</taxon>
    </lineage>
</organism>
<keyword evidence="3" id="KW-1185">Reference proteome</keyword>
<comment type="caution">
    <text evidence="1">The sequence shown here is derived from an EMBL/GenBank/DDBJ whole genome shotgun (WGS) entry which is preliminary data.</text>
</comment>
<sequence>MNSLWFCCDPEPSIDLKACKGIQQTRNTEDASSPFLGIFNEDPADIASRLQRPVTPAPSGCPVETSVVPPCYTKKALKAPSCFSNKPLETALPPATHAPLPLKTFRKHVDDLKPFDSIVCESPPTHGPFDFSTDSLKTECAIFF</sequence>
<dbReference type="EMBL" id="JAPFFF010000568">
    <property type="protein sequence ID" value="KAK8833964.1"/>
    <property type="molecule type" value="Genomic_DNA"/>
</dbReference>
<protein>
    <submittedName>
        <fullName evidence="1">Uncharacterized protein</fullName>
    </submittedName>
</protein>
<evidence type="ECO:0000313" key="1">
    <source>
        <dbReference type="EMBL" id="KAK8833964.1"/>
    </source>
</evidence>